<dbReference type="Gene3D" id="3.90.180.10">
    <property type="entry name" value="Medium-chain alcohol dehydrogenases, catalytic domain"/>
    <property type="match status" value="1"/>
</dbReference>
<name>A0ABV5JDQ5_9RHOB</name>
<proteinExistence type="predicted"/>
<dbReference type="InterPro" id="IPR036291">
    <property type="entry name" value="NAD(P)-bd_dom_sf"/>
</dbReference>
<evidence type="ECO:0000259" key="1">
    <source>
        <dbReference type="SMART" id="SM00829"/>
    </source>
</evidence>
<evidence type="ECO:0000313" key="2">
    <source>
        <dbReference type="EMBL" id="MFB9231489.1"/>
    </source>
</evidence>
<protein>
    <submittedName>
        <fullName evidence="2">NAD(P)-dependent alcohol dehydrogenase</fullName>
    </submittedName>
</protein>
<evidence type="ECO:0000313" key="3">
    <source>
        <dbReference type="Proteomes" id="UP001589683"/>
    </source>
</evidence>
<dbReference type="CDD" id="cd08267">
    <property type="entry name" value="MDR1"/>
    <property type="match status" value="1"/>
</dbReference>
<dbReference type="Gene3D" id="3.40.50.720">
    <property type="entry name" value="NAD(P)-binding Rossmann-like Domain"/>
    <property type="match status" value="1"/>
</dbReference>
<reference evidence="2 3" key="1">
    <citation type="submission" date="2024-09" db="EMBL/GenBank/DDBJ databases">
        <authorList>
            <person name="Sun Q."/>
            <person name="Mori K."/>
        </authorList>
    </citation>
    <scope>NUCLEOTIDE SEQUENCE [LARGE SCALE GENOMIC DNA]</scope>
    <source>
        <strain evidence="2 3">CECT 8726</strain>
    </source>
</reference>
<dbReference type="SUPFAM" id="SSF51735">
    <property type="entry name" value="NAD(P)-binding Rossmann-fold domains"/>
    <property type="match status" value="1"/>
</dbReference>
<dbReference type="InterPro" id="IPR013154">
    <property type="entry name" value="ADH-like_N"/>
</dbReference>
<dbReference type="InterPro" id="IPR052733">
    <property type="entry name" value="Chloroplast_QOR"/>
</dbReference>
<feature type="domain" description="Enoyl reductase (ER)" evidence="1">
    <location>
        <begin position="10"/>
        <end position="315"/>
    </location>
</feature>
<organism evidence="2 3">
    <name type="scientific">Pseudohalocynthiibacter aestuariivivens</name>
    <dbReference type="NCBI Taxonomy" id="1591409"/>
    <lineage>
        <taxon>Bacteria</taxon>
        <taxon>Pseudomonadati</taxon>
        <taxon>Pseudomonadota</taxon>
        <taxon>Alphaproteobacteria</taxon>
        <taxon>Rhodobacterales</taxon>
        <taxon>Paracoccaceae</taxon>
        <taxon>Pseudohalocynthiibacter</taxon>
    </lineage>
</organism>
<sequence length="317" mass="33357">MKAIVQEKYGGPDHLRLADIPVPEPVKAQIRVRVSACAVNLSDWEYLIGSPLYARLVGGLMRPKHPVLGSDIVGVVDKLGPNTTGFSIGDRVMGDLVMVRGGFAQYACVSGAEMVRVPDGLSDEIAACLPQAGGIAVAGTEGLKPGDTLLINGAGSGSGTMALQLAKAAGAHVTAVDNASKIDWLRSMGADEVIDYREQDFARTGQQWDRVLDMVATRGPAKIAPALSRGGIYRAVGGNVGVLLSLVFGGLRFRLQKKSIGMLMVPSGRRLTERVAQMAVEGKVAPPLEAVMPLSSVPEALRRTGLGEVKGKLVIRL</sequence>
<dbReference type="PANTHER" id="PTHR44013:SF1">
    <property type="entry name" value="ZINC-TYPE ALCOHOL DEHYDROGENASE-LIKE PROTEIN C16A3.02C"/>
    <property type="match status" value="1"/>
</dbReference>
<dbReference type="PANTHER" id="PTHR44013">
    <property type="entry name" value="ZINC-TYPE ALCOHOL DEHYDROGENASE-LIKE PROTEIN C16A3.02C"/>
    <property type="match status" value="1"/>
</dbReference>
<dbReference type="Proteomes" id="UP001589683">
    <property type="component" value="Unassembled WGS sequence"/>
</dbReference>
<dbReference type="Pfam" id="PF13602">
    <property type="entry name" value="ADH_zinc_N_2"/>
    <property type="match status" value="1"/>
</dbReference>
<dbReference type="InterPro" id="IPR020843">
    <property type="entry name" value="ER"/>
</dbReference>
<dbReference type="SMART" id="SM00829">
    <property type="entry name" value="PKS_ER"/>
    <property type="match status" value="1"/>
</dbReference>
<gene>
    <name evidence="2" type="ORF">ACFFUT_06785</name>
</gene>
<accession>A0ABV5JDQ5</accession>
<dbReference type="RefSeq" id="WP_246531861.1">
    <property type="nucleotide sequence ID" value="NZ_JBHMEA010000017.1"/>
</dbReference>
<keyword evidence="3" id="KW-1185">Reference proteome</keyword>
<dbReference type="Pfam" id="PF08240">
    <property type="entry name" value="ADH_N"/>
    <property type="match status" value="1"/>
</dbReference>
<dbReference type="InterPro" id="IPR011032">
    <property type="entry name" value="GroES-like_sf"/>
</dbReference>
<dbReference type="SUPFAM" id="SSF50129">
    <property type="entry name" value="GroES-like"/>
    <property type="match status" value="1"/>
</dbReference>
<comment type="caution">
    <text evidence="2">The sequence shown here is derived from an EMBL/GenBank/DDBJ whole genome shotgun (WGS) entry which is preliminary data.</text>
</comment>
<dbReference type="EMBL" id="JBHMEA010000017">
    <property type="protein sequence ID" value="MFB9231489.1"/>
    <property type="molecule type" value="Genomic_DNA"/>
</dbReference>